<reference evidence="8 9" key="1">
    <citation type="submission" date="2016-10" db="EMBL/GenBank/DDBJ databases">
        <authorList>
            <person name="de Groot N.N."/>
        </authorList>
    </citation>
    <scope>NUCLEOTIDE SEQUENCE [LARGE SCALE GENOMIC DNA]</scope>
    <source>
        <strain evidence="8 9">DSM 6059</strain>
    </source>
</reference>
<dbReference type="GO" id="GO:0003677">
    <property type="term" value="F:DNA binding"/>
    <property type="evidence" value="ECO:0007669"/>
    <property type="project" value="UniProtKB-UniRule"/>
</dbReference>
<dbReference type="OrthoDB" id="6307429at2"/>
<dbReference type="Gene3D" id="1.25.40.10">
    <property type="entry name" value="Tetratricopeptide repeat domain"/>
    <property type="match status" value="2"/>
</dbReference>
<dbReference type="InterPro" id="IPR011990">
    <property type="entry name" value="TPR-like_helical_dom_sf"/>
</dbReference>
<dbReference type="Pfam" id="PF13181">
    <property type="entry name" value="TPR_8"/>
    <property type="match status" value="1"/>
</dbReference>
<proteinExistence type="predicted"/>
<feature type="transmembrane region" description="Helical" evidence="6">
    <location>
        <begin position="145"/>
        <end position="166"/>
    </location>
</feature>
<dbReference type="PROSITE" id="PS51755">
    <property type="entry name" value="OMPR_PHOB"/>
    <property type="match status" value="1"/>
</dbReference>
<dbReference type="SMART" id="SM00028">
    <property type="entry name" value="TPR"/>
    <property type="match status" value="5"/>
</dbReference>
<feature type="repeat" description="TPR" evidence="4">
    <location>
        <begin position="275"/>
        <end position="308"/>
    </location>
</feature>
<dbReference type="InterPro" id="IPR036388">
    <property type="entry name" value="WH-like_DNA-bd_sf"/>
</dbReference>
<evidence type="ECO:0000256" key="3">
    <source>
        <dbReference type="ARBA" id="ARBA00023125"/>
    </source>
</evidence>
<dbReference type="PROSITE" id="PS50005">
    <property type="entry name" value="TPR"/>
    <property type="match status" value="2"/>
</dbReference>
<dbReference type="PANTHER" id="PTHR44943:SF8">
    <property type="entry name" value="TPR REPEAT-CONTAINING PROTEIN MJ0263"/>
    <property type="match status" value="1"/>
</dbReference>
<dbReference type="RefSeq" id="WP_091982622.1">
    <property type="nucleotide sequence ID" value="NZ_FOLO01000009.1"/>
</dbReference>
<name>A0A1I1J3P1_9GAMM</name>
<keyword evidence="6" id="KW-0812">Transmembrane</keyword>
<keyword evidence="6" id="KW-0472">Membrane</keyword>
<keyword evidence="6" id="KW-1133">Transmembrane helix</keyword>
<dbReference type="CDD" id="cd00383">
    <property type="entry name" value="trans_reg_C"/>
    <property type="match status" value="1"/>
</dbReference>
<organism evidence="8 9">
    <name type="scientific">Pseudoalteromonas denitrificans DSM 6059</name>
    <dbReference type="NCBI Taxonomy" id="1123010"/>
    <lineage>
        <taxon>Bacteria</taxon>
        <taxon>Pseudomonadati</taxon>
        <taxon>Pseudomonadota</taxon>
        <taxon>Gammaproteobacteria</taxon>
        <taxon>Alteromonadales</taxon>
        <taxon>Pseudoalteromonadaceae</taxon>
        <taxon>Pseudoalteromonas</taxon>
    </lineage>
</organism>
<keyword evidence="3 5" id="KW-0238">DNA-binding</keyword>
<dbReference type="SUPFAM" id="SSF81901">
    <property type="entry name" value="HCP-like"/>
    <property type="match status" value="1"/>
</dbReference>
<dbReference type="Pfam" id="PF00486">
    <property type="entry name" value="Trans_reg_C"/>
    <property type="match status" value="1"/>
</dbReference>
<evidence type="ECO:0000256" key="2">
    <source>
        <dbReference type="ARBA" id="ARBA00022803"/>
    </source>
</evidence>
<evidence type="ECO:0000256" key="5">
    <source>
        <dbReference type="PROSITE-ProRule" id="PRU01091"/>
    </source>
</evidence>
<dbReference type="SMART" id="SM00862">
    <property type="entry name" value="Trans_reg_C"/>
    <property type="match status" value="1"/>
</dbReference>
<dbReference type="Pfam" id="PF13424">
    <property type="entry name" value="TPR_12"/>
    <property type="match status" value="1"/>
</dbReference>
<keyword evidence="2 4" id="KW-0802">TPR repeat</keyword>
<evidence type="ECO:0000313" key="9">
    <source>
        <dbReference type="Proteomes" id="UP000198862"/>
    </source>
</evidence>
<dbReference type="Proteomes" id="UP000198862">
    <property type="component" value="Unassembled WGS sequence"/>
</dbReference>
<dbReference type="InterPro" id="IPR016032">
    <property type="entry name" value="Sig_transdc_resp-reg_C-effctor"/>
</dbReference>
<sequence>MLNNNNNVTRYIFEDLTLDIQIGMLFRDKNKIALPKLSYDLLVALVESSPALLSQQELMEIVWPDRVIGDETLKQRIKLLRKSLSDNASAPKYIEAIRGRGYRLLPEVKRECIINKAPSVIVDLSANDRFPDLANMQLTGLWRKIYKMGLVSFLVIACLLSLYTYVYSSNKENELLVSSRKPQVIIQKDKIMNNIALDYYLKGKDYYKRYREIDNVIAIEFFNKAIIEDPELSLAYAGLSQAHSQQLFQFNGSSEDKIKAIDYAYQAITYDNNSAESYKALGIAYYVSGWLSKSIDAHLKALVLSPSNTETVSNLGFIYSEQGQFKKALKWHQKALELNSKHVVSIVHTGQTLAGLGHYSLAEIWYKKAIDLQPDYILATFHLGQLQIELKNFTQAKKTYQSGLSLYQNHSLLLEGLADSYFYSGDIKKGQQLYQKIINNKESKASEGVKIMALLSAEKVPELQLTLFIKQLKDALNQGSDKASHSYNLALLYAFKNQDVLAVRYLVQAVEQGFFNISRIESHPLFSHLKALNNYKKLIANMKKKQSLENEGIENLMFFK</sequence>
<evidence type="ECO:0000256" key="1">
    <source>
        <dbReference type="ARBA" id="ARBA00022737"/>
    </source>
</evidence>
<evidence type="ECO:0000256" key="4">
    <source>
        <dbReference type="PROSITE-ProRule" id="PRU00339"/>
    </source>
</evidence>
<gene>
    <name evidence="8" type="ORF">SAMN02745724_01641</name>
</gene>
<evidence type="ECO:0000313" key="8">
    <source>
        <dbReference type="EMBL" id="SFC43066.1"/>
    </source>
</evidence>
<dbReference type="GO" id="GO:0006355">
    <property type="term" value="P:regulation of DNA-templated transcription"/>
    <property type="evidence" value="ECO:0007669"/>
    <property type="project" value="InterPro"/>
</dbReference>
<dbReference type="SUPFAM" id="SSF46894">
    <property type="entry name" value="C-terminal effector domain of the bipartite response regulators"/>
    <property type="match status" value="1"/>
</dbReference>
<keyword evidence="1" id="KW-0677">Repeat</keyword>
<protein>
    <submittedName>
        <fullName evidence="8">DNA-binding winged helix-turn-helix (WHTH) domain-containing protein</fullName>
    </submittedName>
</protein>
<evidence type="ECO:0000256" key="6">
    <source>
        <dbReference type="SAM" id="Phobius"/>
    </source>
</evidence>
<evidence type="ECO:0000259" key="7">
    <source>
        <dbReference type="PROSITE" id="PS51755"/>
    </source>
</evidence>
<dbReference type="InterPro" id="IPR051685">
    <property type="entry name" value="Ycf3/AcsC/BcsC/TPR_MFPF"/>
</dbReference>
<dbReference type="GO" id="GO:0000160">
    <property type="term" value="P:phosphorelay signal transduction system"/>
    <property type="evidence" value="ECO:0007669"/>
    <property type="project" value="InterPro"/>
</dbReference>
<dbReference type="PANTHER" id="PTHR44943">
    <property type="entry name" value="CELLULOSE SYNTHASE OPERON PROTEIN C"/>
    <property type="match status" value="1"/>
</dbReference>
<feature type="DNA-binding region" description="OmpR/PhoB-type" evidence="5">
    <location>
        <begin position="6"/>
        <end position="106"/>
    </location>
</feature>
<accession>A0A1I1J3P1</accession>
<dbReference type="PROSITE" id="PS50293">
    <property type="entry name" value="TPR_REGION"/>
    <property type="match status" value="1"/>
</dbReference>
<dbReference type="InterPro" id="IPR001867">
    <property type="entry name" value="OmpR/PhoB-type_DNA-bd"/>
</dbReference>
<feature type="repeat" description="TPR" evidence="4">
    <location>
        <begin position="309"/>
        <end position="342"/>
    </location>
</feature>
<dbReference type="InterPro" id="IPR019734">
    <property type="entry name" value="TPR_rpt"/>
</dbReference>
<feature type="domain" description="OmpR/PhoB-type" evidence="7">
    <location>
        <begin position="6"/>
        <end position="106"/>
    </location>
</feature>
<dbReference type="STRING" id="1123010.SAMN02745724_01641"/>
<dbReference type="Gene3D" id="1.10.10.10">
    <property type="entry name" value="Winged helix-like DNA-binding domain superfamily/Winged helix DNA-binding domain"/>
    <property type="match status" value="1"/>
</dbReference>
<keyword evidence="9" id="KW-1185">Reference proteome</keyword>
<dbReference type="AlphaFoldDB" id="A0A1I1J3P1"/>
<dbReference type="EMBL" id="FOLO01000009">
    <property type="protein sequence ID" value="SFC43066.1"/>
    <property type="molecule type" value="Genomic_DNA"/>
</dbReference>